<dbReference type="GO" id="GO:0005524">
    <property type="term" value="F:ATP binding"/>
    <property type="evidence" value="ECO:0007669"/>
    <property type="project" value="UniProtKB-KW"/>
</dbReference>
<evidence type="ECO:0000256" key="3">
    <source>
        <dbReference type="ARBA" id="ARBA00022840"/>
    </source>
</evidence>
<keyword evidence="1" id="KW-0813">Transport</keyword>
<dbReference type="InterPro" id="IPR003439">
    <property type="entry name" value="ABC_transporter-like_ATP-bd"/>
</dbReference>
<dbReference type="PROSITE" id="PS50893">
    <property type="entry name" value="ABC_TRANSPORTER_2"/>
    <property type="match status" value="1"/>
</dbReference>
<keyword evidence="6" id="KW-0378">Hydrolase</keyword>
<feature type="region of interest" description="Disordered" evidence="4">
    <location>
        <begin position="282"/>
        <end position="315"/>
    </location>
</feature>
<dbReference type="RefSeq" id="WP_131734714.1">
    <property type="nucleotide sequence ID" value="NZ_CAACYD010000007.1"/>
</dbReference>
<name>A0ABD7V501_9ACTN</name>
<sequence>MSETPRPATPETASRTSGSVLDRTPLLETRGLSVRYGGVSANSDIDIAVAAGEIVGLIGPNGAGKTTFVDAVTGFTRATGSVTLCGEHLEKAPPHRRRRAGVARTWQAGELFTDLTVAQNLAVAVQPVGLRAMLADVLNGSRPPADTIGEALDLVGLRDAADALPGELTLGQQKLVGVARALVGGTRLVLLDEPAAGLDTHESRGFGAELRRIAATGIGILLIDHDMSLVLDVCDRLYVLDFGKVIASGTPAEISDDPAVVAAYLGSPEVDPDAVAELEATGALSPDTDLVTGSESTGDAPSPGGPPHDEHEENR</sequence>
<dbReference type="Pfam" id="PF00005">
    <property type="entry name" value="ABC_tran"/>
    <property type="match status" value="1"/>
</dbReference>
<dbReference type="GeneID" id="60750922"/>
<protein>
    <submittedName>
        <fullName evidence="6">Lipopolysaccharide export system ATP-binding protein LptB</fullName>
        <ecNumber evidence="6">3.6.3.-</ecNumber>
    </submittedName>
</protein>
<reference evidence="6 7" key="1">
    <citation type="submission" date="2019-02" db="EMBL/GenBank/DDBJ databases">
        <authorList>
            <consortium name="Pathogen Informatics"/>
        </authorList>
    </citation>
    <scope>NUCLEOTIDE SEQUENCE [LARGE SCALE GENOMIC DNA]</scope>
    <source>
        <strain evidence="6 7">3012STDY6756503</strain>
    </source>
</reference>
<comment type="caution">
    <text evidence="6">The sequence shown here is derived from an EMBL/GenBank/DDBJ whole genome shotgun (WGS) entry which is preliminary data.</text>
</comment>
<dbReference type="PANTHER" id="PTHR45772">
    <property type="entry name" value="CONSERVED COMPONENT OF ABC TRANSPORTER FOR NATURAL AMINO ACIDS-RELATED"/>
    <property type="match status" value="1"/>
</dbReference>
<evidence type="ECO:0000313" key="7">
    <source>
        <dbReference type="Proteomes" id="UP000360750"/>
    </source>
</evidence>
<evidence type="ECO:0000256" key="4">
    <source>
        <dbReference type="SAM" id="MobiDB-lite"/>
    </source>
</evidence>
<dbReference type="SMART" id="SM00382">
    <property type="entry name" value="AAA"/>
    <property type="match status" value="1"/>
</dbReference>
<evidence type="ECO:0000256" key="1">
    <source>
        <dbReference type="ARBA" id="ARBA00022448"/>
    </source>
</evidence>
<dbReference type="InterPro" id="IPR027417">
    <property type="entry name" value="P-loop_NTPase"/>
</dbReference>
<dbReference type="AlphaFoldDB" id="A0ABD7V501"/>
<dbReference type="SUPFAM" id="SSF52540">
    <property type="entry name" value="P-loop containing nucleoside triphosphate hydrolases"/>
    <property type="match status" value="1"/>
</dbReference>
<dbReference type="CDD" id="cd03219">
    <property type="entry name" value="ABC_Mj1267_LivG_branched"/>
    <property type="match status" value="1"/>
</dbReference>
<gene>
    <name evidence="6" type="primary">lptB_5</name>
    <name evidence="6" type="ORF">NCTC8139_02933</name>
</gene>
<evidence type="ECO:0000313" key="6">
    <source>
        <dbReference type="EMBL" id="VFA89370.1"/>
    </source>
</evidence>
<accession>A0ABD7V501</accession>
<feature type="domain" description="ABC transporter" evidence="5">
    <location>
        <begin position="27"/>
        <end position="267"/>
    </location>
</feature>
<dbReference type="GO" id="GO:0016787">
    <property type="term" value="F:hydrolase activity"/>
    <property type="evidence" value="ECO:0007669"/>
    <property type="project" value="UniProtKB-KW"/>
</dbReference>
<evidence type="ECO:0000256" key="2">
    <source>
        <dbReference type="ARBA" id="ARBA00022741"/>
    </source>
</evidence>
<dbReference type="EC" id="3.6.3.-" evidence="6"/>
<dbReference type="InterPro" id="IPR032823">
    <property type="entry name" value="BCA_ABC_TP_C"/>
</dbReference>
<proteinExistence type="predicted"/>
<dbReference type="EMBL" id="CAACYD010000007">
    <property type="protein sequence ID" value="VFA89370.1"/>
    <property type="molecule type" value="Genomic_DNA"/>
</dbReference>
<keyword evidence="2" id="KW-0547">Nucleotide-binding</keyword>
<dbReference type="Proteomes" id="UP000360750">
    <property type="component" value="Unassembled WGS sequence"/>
</dbReference>
<dbReference type="Pfam" id="PF12399">
    <property type="entry name" value="BCA_ABC_TP_C"/>
    <property type="match status" value="1"/>
</dbReference>
<feature type="region of interest" description="Disordered" evidence="4">
    <location>
        <begin position="1"/>
        <end position="22"/>
    </location>
</feature>
<keyword evidence="3 6" id="KW-0067">ATP-binding</keyword>
<dbReference type="Gene3D" id="3.40.50.300">
    <property type="entry name" value="P-loop containing nucleotide triphosphate hydrolases"/>
    <property type="match status" value="1"/>
</dbReference>
<dbReference type="InterPro" id="IPR003593">
    <property type="entry name" value="AAA+_ATPase"/>
</dbReference>
<evidence type="ECO:0000259" key="5">
    <source>
        <dbReference type="PROSITE" id="PS50893"/>
    </source>
</evidence>
<organism evidence="6 7">
    <name type="scientific">Gordonia paraffinivorans</name>
    <dbReference type="NCBI Taxonomy" id="175628"/>
    <lineage>
        <taxon>Bacteria</taxon>
        <taxon>Bacillati</taxon>
        <taxon>Actinomycetota</taxon>
        <taxon>Actinomycetes</taxon>
        <taxon>Mycobacteriales</taxon>
        <taxon>Gordoniaceae</taxon>
        <taxon>Gordonia</taxon>
    </lineage>
</organism>
<dbReference type="InterPro" id="IPR051120">
    <property type="entry name" value="ABC_AA/LPS_Transport"/>
</dbReference>